<protein>
    <submittedName>
        <fullName evidence="4">AraC family transcriptional regulator</fullName>
    </submittedName>
</protein>
<dbReference type="SMART" id="SM00342">
    <property type="entry name" value="HTH_ARAC"/>
    <property type="match status" value="1"/>
</dbReference>
<feature type="domain" description="HTH araC/xylS-type" evidence="3">
    <location>
        <begin position="18"/>
        <end position="70"/>
    </location>
</feature>
<keyword evidence="5" id="KW-1185">Reference proteome</keyword>
<organism evidence="4 5">
    <name type="scientific">Puniceicoccus vermicola</name>
    <dbReference type="NCBI Taxonomy" id="388746"/>
    <lineage>
        <taxon>Bacteria</taxon>
        <taxon>Pseudomonadati</taxon>
        <taxon>Verrucomicrobiota</taxon>
        <taxon>Opitutia</taxon>
        <taxon>Puniceicoccales</taxon>
        <taxon>Puniceicoccaceae</taxon>
        <taxon>Puniceicoccus</taxon>
    </lineage>
</organism>
<dbReference type="PROSITE" id="PS01124">
    <property type="entry name" value="HTH_ARAC_FAMILY_2"/>
    <property type="match status" value="1"/>
</dbReference>
<evidence type="ECO:0000313" key="5">
    <source>
        <dbReference type="Proteomes" id="UP000525652"/>
    </source>
</evidence>
<reference evidence="4 5" key="1">
    <citation type="submission" date="2020-07" db="EMBL/GenBank/DDBJ databases">
        <authorList>
            <person name="Feng X."/>
        </authorList>
    </citation>
    <scope>NUCLEOTIDE SEQUENCE [LARGE SCALE GENOMIC DNA]</scope>
    <source>
        <strain evidence="4 5">JCM14086</strain>
    </source>
</reference>
<proteinExistence type="predicted"/>
<evidence type="ECO:0000256" key="2">
    <source>
        <dbReference type="ARBA" id="ARBA00023163"/>
    </source>
</evidence>
<dbReference type="GO" id="GO:0043565">
    <property type="term" value="F:sequence-specific DNA binding"/>
    <property type="evidence" value="ECO:0007669"/>
    <property type="project" value="InterPro"/>
</dbReference>
<comment type="caution">
    <text evidence="4">The sequence shown here is derived from an EMBL/GenBank/DDBJ whole genome shotgun (WGS) entry which is preliminary data.</text>
</comment>
<dbReference type="InterPro" id="IPR009057">
    <property type="entry name" value="Homeodomain-like_sf"/>
</dbReference>
<dbReference type="SUPFAM" id="SSF46689">
    <property type="entry name" value="Homeodomain-like"/>
    <property type="match status" value="1"/>
</dbReference>
<dbReference type="EMBL" id="JACHVA010000073">
    <property type="protein sequence ID" value="MBC2601719.1"/>
    <property type="molecule type" value="Genomic_DNA"/>
</dbReference>
<evidence type="ECO:0000259" key="3">
    <source>
        <dbReference type="PROSITE" id="PS01124"/>
    </source>
</evidence>
<sequence length="76" mass="9002">MSASAFCHAFKRYFDMPLNAYHVSKARREPIQTNATITEIAFRNGFNNLSHFNRQFLLHTGENLRTIRERKHSYLD</sequence>
<dbReference type="Gene3D" id="1.10.10.60">
    <property type="entry name" value="Homeodomain-like"/>
    <property type="match status" value="1"/>
</dbReference>
<dbReference type="GO" id="GO:0003700">
    <property type="term" value="F:DNA-binding transcription factor activity"/>
    <property type="evidence" value="ECO:0007669"/>
    <property type="project" value="InterPro"/>
</dbReference>
<keyword evidence="1" id="KW-0805">Transcription regulation</keyword>
<dbReference type="InterPro" id="IPR018060">
    <property type="entry name" value="HTH_AraC"/>
</dbReference>
<dbReference type="Pfam" id="PF12833">
    <property type="entry name" value="HTH_18"/>
    <property type="match status" value="1"/>
</dbReference>
<gene>
    <name evidence="4" type="ORF">H5P30_08005</name>
</gene>
<evidence type="ECO:0000256" key="1">
    <source>
        <dbReference type="ARBA" id="ARBA00023015"/>
    </source>
</evidence>
<dbReference type="AlphaFoldDB" id="A0A7X1AXR7"/>
<accession>A0A7X1AXR7</accession>
<keyword evidence="2" id="KW-0804">Transcription</keyword>
<name>A0A7X1AXR7_9BACT</name>
<dbReference type="Proteomes" id="UP000525652">
    <property type="component" value="Unassembled WGS sequence"/>
</dbReference>
<evidence type="ECO:0000313" key="4">
    <source>
        <dbReference type="EMBL" id="MBC2601719.1"/>
    </source>
</evidence>